<dbReference type="InterPro" id="IPR014001">
    <property type="entry name" value="Helicase_ATP-bd"/>
</dbReference>
<sequence>MSLPSIEDIRKKTFAKLGRDPCKWQAEVAREILKGKSDVVCVAPTGAGKTLTFWMPLLFRTDGIQIVVTPLNILGVQNQKELTKDIEDGKYRAIVVNPEELMKPGGGFERLWKKPSFTSRLISVVWDEAHCVSIWSAFRTDYKEAYHLRFLLPNVRFLLAIATLPEEVRKEVMQTLQVRPHQCTIICRSNDHPNVHIQVRKIVHAQSSFNDLNFLIPTTWKPGVTT</sequence>
<dbReference type="InterPro" id="IPR011545">
    <property type="entry name" value="DEAD/DEAH_box_helicase_dom"/>
</dbReference>
<dbReference type="SUPFAM" id="SSF52540">
    <property type="entry name" value="P-loop containing nucleoside triphosphate hydrolases"/>
    <property type="match status" value="1"/>
</dbReference>
<keyword evidence="2" id="KW-0238">DNA-binding</keyword>
<name>A0A8H7NUP8_9APHY</name>
<accession>A0A8H7NUP8</accession>
<evidence type="ECO:0000313" key="7">
    <source>
        <dbReference type="EMBL" id="KAF9804519.1"/>
    </source>
</evidence>
<dbReference type="EMBL" id="JADOXO010000431">
    <property type="protein sequence ID" value="KAF9804519.1"/>
    <property type="molecule type" value="Genomic_DNA"/>
</dbReference>
<evidence type="ECO:0000256" key="4">
    <source>
        <dbReference type="ARBA" id="ARBA00034617"/>
    </source>
</evidence>
<dbReference type="PANTHER" id="PTHR13710:SF105">
    <property type="entry name" value="ATP-DEPENDENT DNA HELICASE Q1"/>
    <property type="match status" value="1"/>
</dbReference>
<feature type="domain" description="Helicase ATP-binding" evidence="6">
    <location>
        <begin position="30"/>
        <end position="182"/>
    </location>
</feature>
<protein>
    <recommendedName>
        <fullName evidence="5">DNA 3'-5' helicase</fullName>
        <ecNumber evidence="5">5.6.2.4</ecNumber>
    </recommendedName>
</protein>
<organism evidence="7 8">
    <name type="scientific">Rhodonia placenta</name>
    <dbReference type="NCBI Taxonomy" id="104341"/>
    <lineage>
        <taxon>Eukaryota</taxon>
        <taxon>Fungi</taxon>
        <taxon>Dikarya</taxon>
        <taxon>Basidiomycota</taxon>
        <taxon>Agaricomycotina</taxon>
        <taxon>Agaricomycetes</taxon>
        <taxon>Polyporales</taxon>
        <taxon>Adustoporiaceae</taxon>
        <taxon>Rhodonia</taxon>
    </lineage>
</organism>
<comment type="similarity">
    <text evidence="1">Belongs to the helicase family. RecQ subfamily.</text>
</comment>
<dbReference type="Proteomes" id="UP000639403">
    <property type="component" value="Unassembled WGS sequence"/>
</dbReference>
<reference evidence="7" key="2">
    <citation type="journal article" name="Front. Microbiol.">
        <title>Degradative Capacity of Two Strains of Rhodonia placenta: From Phenotype to Genotype.</title>
        <authorList>
            <person name="Kolle M."/>
            <person name="Horta M.A.C."/>
            <person name="Nowrousian M."/>
            <person name="Ohm R.A."/>
            <person name="Benz J.P."/>
            <person name="Pilgard A."/>
        </authorList>
    </citation>
    <scope>NUCLEOTIDE SEQUENCE</scope>
    <source>
        <strain evidence="7">FPRL280</strain>
    </source>
</reference>
<dbReference type="PANTHER" id="PTHR13710">
    <property type="entry name" value="DNA HELICASE RECQ FAMILY MEMBER"/>
    <property type="match status" value="1"/>
</dbReference>
<dbReference type="GO" id="GO:0003677">
    <property type="term" value="F:DNA binding"/>
    <property type="evidence" value="ECO:0007669"/>
    <property type="project" value="UniProtKB-KW"/>
</dbReference>
<dbReference type="AlphaFoldDB" id="A0A8H7NUP8"/>
<evidence type="ECO:0000313" key="8">
    <source>
        <dbReference type="Proteomes" id="UP000639403"/>
    </source>
</evidence>
<evidence type="ECO:0000256" key="3">
    <source>
        <dbReference type="ARBA" id="ARBA00023235"/>
    </source>
</evidence>
<dbReference type="Gene3D" id="3.40.50.300">
    <property type="entry name" value="P-loop containing nucleotide triphosphate hydrolases"/>
    <property type="match status" value="2"/>
</dbReference>
<dbReference type="GO" id="GO:0005737">
    <property type="term" value="C:cytoplasm"/>
    <property type="evidence" value="ECO:0007669"/>
    <property type="project" value="TreeGrafter"/>
</dbReference>
<dbReference type="PROSITE" id="PS51192">
    <property type="entry name" value="HELICASE_ATP_BIND_1"/>
    <property type="match status" value="1"/>
</dbReference>
<keyword evidence="3" id="KW-0413">Isomerase</keyword>
<dbReference type="Pfam" id="PF00270">
    <property type="entry name" value="DEAD"/>
    <property type="match status" value="1"/>
</dbReference>
<dbReference type="GO" id="GO:0006310">
    <property type="term" value="P:DNA recombination"/>
    <property type="evidence" value="ECO:0007669"/>
    <property type="project" value="TreeGrafter"/>
</dbReference>
<comment type="catalytic activity">
    <reaction evidence="4">
        <text>Couples ATP hydrolysis with the unwinding of duplex DNA by translocating in the 3'-5' direction.</text>
        <dbReference type="EC" id="5.6.2.4"/>
    </reaction>
</comment>
<gene>
    <name evidence="7" type="ORF">IEO21_09343</name>
</gene>
<dbReference type="InterPro" id="IPR027417">
    <property type="entry name" value="P-loop_NTPase"/>
</dbReference>
<proteinExistence type="inferred from homology"/>
<dbReference type="SMART" id="SM00487">
    <property type="entry name" value="DEXDc"/>
    <property type="match status" value="1"/>
</dbReference>
<comment type="caution">
    <text evidence="7">The sequence shown here is derived from an EMBL/GenBank/DDBJ whole genome shotgun (WGS) entry which is preliminary data.</text>
</comment>
<dbReference type="GO" id="GO:0009378">
    <property type="term" value="F:four-way junction helicase activity"/>
    <property type="evidence" value="ECO:0007669"/>
    <property type="project" value="TreeGrafter"/>
</dbReference>
<evidence type="ECO:0000256" key="5">
    <source>
        <dbReference type="ARBA" id="ARBA00034808"/>
    </source>
</evidence>
<reference evidence="7" key="1">
    <citation type="submission" date="2020-11" db="EMBL/GenBank/DDBJ databases">
        <authorList>
            <person name="Koelle M."/>
            <person name="Horta M.A.C."/>
            <person name="Nowrousian M."/>
            <person name="Ohm R.A."/>
            <person name="Benz P."/>
            <person name="Pilgard A."/>
        </authorList>
    </citation>
    <scope>NUCLEOTIDE SEQUENCE</scope>
    <source>
        <strain evidence="7">FPRL280</strain>
    </source>
</reference>
<dbReference type="GO" id="GO:0005694">
    <property type="term" value="C:chromosome"/>
    <property type="evidence" value="ECO:0007669"/>
    <property type="project" value="TreeGrafter"/>
</dbReference>
<evidence type="ECO:0000259" key="6">
    <source>
        <dbReference type="PROSITE" id="PS51192"/>
    </source>
</evidence>
<dbReference type="GO" id="GO:0006281">
    <property type="term" value="P:DNA repair"/>
    <property type="evidence" value="ECO:0007669"/>
    <property type="project" value="TreeGrafter"/>
</dbReference>
<dbReference type="GO" id="GO:0005524">
    <property type="term" value="F:ATP binding"/>
    <property type="evidence" value="ECO:0007669"/>
    <property type="project" value="InterPro"/>
</dbReference>
<dbReference type="GO" id="GO:0043138">
    <property type="term" value="F:3'-5' DNA helicase activity"/>
    <property type="evidence" value="ECO:0007669"/>
    <property type="project" value="UniProtKB-EC"/>
</dbReference>
<evidence type="ECO:0000256" key="1">
    <source>
        <dbReference type="ARBA" id="ARBA00005446"/>
    </source>
</evidence>
<dbReference type="EC" id="5.6.2.4" evidence="5"/>
<evidence type="ECO:0000256" key="2">
    <source>
        <dbReference type="ARBA" id="ARBA00023125"/>
    </source>
</evidence>